<dbReference type="EMBL" id="JAMZMK010010307">
    <property type="protein sequence ID" value="KAI7732111.1"/>
    <property type="molecule type" value="Genomic_DNA"/>
</dbReference>
<dbReference type="PANTHER" id="PTHR31225">
    <property type="entry name" value="OS04G0344100 PROTEIN-RELATED"/>
    <property type="match status" value="1"/>
</dbReference>
<dbReference type="InterPro" id="IPR001906">
    <property type="entry name" value="Terpene_synth_N"/>
</dbReference>
<dbReference type="Gene3D" id="1.50.10.130">
    <property type="entry name" value="Terpene synthase, N-terminal domain"/>
    <property type="match status" value="1"/>
</dbReference>
<keyword evidence="2" id="KW-0460">Magnesium</keyword>
<dbReference type="Pfam" id="PF01397">
    <property type="entry name" value="Terpene_synth"/>
    <property type="match status" value="1"/>
</dbReference>
<dbReference type="InterPro" id="IPR050148">
    <property type="entry name" value="Terpene_synthase-like"/>
</dbReference>
<evidence type="ECO:0000256" key="3">
    <source>
        <dbReference type="ARBA" id="ARBA00023239"/>
    </source>
</evidence>
<gene>
    <name evidence="5" type="ORF">M8C21_028974</name>
</gene>
<evidence type="ECO:0000256" key="1">
    <source>
        <dbReference type="ARBA" id="ARBA00001946"/>
    </source>
</evidence>
<dbReference type="GO" id="GO:0016114">
    <property type="term" value="P:terpenoid biosynthetic process"/>
    <property type="evidence" value="ECO:0007669"/>
    <property type="project" value="InterPro"/>
</dbReference>
<proteinExistence type="predicted"/>
<reference evidence="5" key="1">
    <citation type="submission" date="2022-06" db="EMBL/GenBank/DDBJ databases">
        <title>Uncovering the hologenomic basis of an extraordinary plant invasion.</title>
        <authorList>
            <person name="Bieker V.C."/>
            <person name="Martin M.D."/>
            <person name="Gilbert T."/>
            <person name="Hodgins K."/>
            <person name="Battlay P."/>
            <person name="Petersen B."/>
            <person name="Wilson J."/>
        </authorList>
    </citation>
    <scope>NUCLEOTIDE SEQUENCE</scope>
    <source>
        <strain evidence="5">AA19_3_7</strain>
        <tissue evidence="5">Leaf</tissue>
    </source>
</reference>
<keyword evidence="6" id="KW-1185">Reference proteome</keyword>
<dbReference type="GO" id="GO:0010333">
    <property type="term" value="F:terpene synthase activity"/>
    <property type="evidence" value="ECO:0007669"/>
    <property type="project" value="InterPro"/>
</dbReference>
<protein>
    <recommendedName>
        <fullName evidence="4">Terpene synthase N-terminal domain-containing protein</fullName>
    </recommendedName>
</protein>
<feature type="domain" description="Terpene synthase N-terminal" evidence="4">
    <location>
        <begin position="4"/>
        <end position="94"/>
    </location>
</feature>
<comment type="cofactor">
    <cofactor evidence="1">
        <name>Mg(2+)</name>
        <dbReference type="ChEBI" id="CHEBI:18420"/>
    </cofactor>
</comment>
<dbReference type="InterPro" id="IPR008930">
    <property type="entry name" value="Terpenoid_cyclase/PrenylTrfase"/>
</dbReference>
<evidence type="ECO:0000256" key="2">
    <source>
        <dbReference type="ARBA" id="ARBA00022842"/>
    </source>
</evidence>
<evidence type="ECO:0000313" key="5">
    <source>
        <dbReference type="EMBL" id="KAI7732111.1"/>
    </source>
</evidence>
<dbReference type="Proteomes" id="UP001206925">
    <property type="component" value="Unassembled WGS sequence"/>
</dbReference>
<keyword evidence="3" id="KW-0456">Lyase</keyword>
<sequence length="107" mass="12611">MQEEEEAAVEQTIGHLKEEVRKVLLVAMNDSAQHSNLLKLINDIQRLGIAYYFEKDIEQALQHIYDVYGDDWKGHNTTLWFRILQQHGFYVSCCLCISYQFIICEKE</sequence>
<accession>A0AAD5C159</accession>
<evidence type="ECO:0000259" key="4">
    <source>
        <dbReference type="Pfam" id="PF01397"/>
    </source>
</evidence>
<name>A0AAD5C159_AMBAR</name>
<dbReference type="SUPFAM" id="SSF48239">
    <property type="entry name" value="Terpenoid cyclases/Protein prenyltransferases"/>
    <property type="match status" value="1"/>
</dbReference>
<evidence type="ECO:0000313" key="6">
    <source>
        <dbReference type="Proteomes" id="UP001206925"/>
    </source>
</evidence>
<comment type="caution">
    <text evidence="5">The sequence shown here is derived from an EMBL/GenBank/DDBJ whole genome shotgun (WGS) entry which is preliminary data.</text>
</comment>
<dbReference type="PANTHER" id="PTHR31225:SF196">
    <property type="entry name" value="TERPENOID CYCLASES_PROTEIN PRENYLTRANSFERASE ALPHA-ALPHA TOROID-RELATED"/>
    <property type="match status" value="1"/>
</dbReference>
<dbReference type="AlphaFoldDB" id="A0AAD5C159"/>
<dbReference type="InterPro" id="IPR036965">
    <property type="entry name" value="Terpene_synth_N_sf"/>
</dbReference>
<organism evidence="5 6">
    <name type="scientific">Ambrosia artemisiifolia</name>
    <name type="common">Common ragweed</name>
    <dbReference type="NCBI Taxonomy" id="4212"/>
    <lineage>
        <taxon>Eukaryota</taxon>
        <taxon>Viridiplantae</taxon>
        <taxon>Streptophyta</taxon>
        <taxon>Embryophyta</taxon>
        <taxon>Tracheophyta</taxon>
        <taxon>Spermatophyta</taxon>
        <taxon>Magnoliopsida</taxon>
        <taxon>eudicotyledons</taxon>
        <taxon>Gunneridae</taxon>
        <taxon>Pentapetalae</taxon>
        <taxon>asterids</taxon>
        <taxon>campanulids</taxon>
        <taxon>Asterales</taxon>
        <taxon>Asteraceae</taxon>
        <taxon>Asteroideae</taxon>
        <taxon>Heliantheae alliance</taxon>
        <taxon>Heliantheae</taxon>
        <taxon>Ambrosia</taxon>
    </lineage>
</organism>